<evidence type="ECO:0000256" key="6">
    <source>
        <dbReference type="ARBA" id="ARBA00022840"/>
    </source>
</evidence>
<evidence type="ECO:0000256" key="8">
    <source>
        <dbReference type="ARBA" id="ARBA00051245"/>
    </source>
</evidence>
<keyword evidence="3" id="KW-0808">Transferase</keyword>
<dbReference type="EC" id="2.7.10.2" evidence="2"/>
<dbReference type="EMBL" id="JH603168">
    <property type="protein sequence ID" value="EIC23445.1"/>
    <property type="molecule type" value="Genomic_DNA"/>
</dbReference>
<evidence type="ECO:0000256" key="4">
    <source>
        <dbReference type="ARBA" id="ARBA00022741"/>
    </source>
</evidence>
<dbReference type="AlphaFoldDB" id="H8YYB9"/>
<evidence type="ECO:0000259" key="9">
    <source>
        <dbReference type="Pfam" id="PF13614"/>
    </source>
</evidence>
<dbReference type="STRING" id="631362.Thi970DRAFT_01111"/>
<dbReference type="PANTHER" id="PTHR32309">
    <property type="entry name" value="TYROSINE-PROTEIN KINASE"/>
    <property type="match status" value="1"/>
</dbReference>
<proteinExistence type="inferred from homology"/>
<dbReference type="InterPro" id="IPR025669">
    <property type="entry name" value="AAA_dom"/>
</dbReference>
<reference evidence="11" key="1">
    <citation type="submission" date="2011-06" db="EMBL/GenBank/DDBJ databases">
        <authorList>
            <consortium name="US DOE Joint Genome Institute (JGI-PGF)"/>
            <person name="Lucas S."/>
            <person name="Han J."/>
            <person name="Lapidus A."/>
            <person name="Cheng J.-F."/>
            <person name="Goodwin L."/>
            <person name="Pitluck S."/>
            <person name="Peters L."/>
            <person name="Land M.L."/>
            <person name="Hauser L."/>
            <person name="Vogl K."/>
            <person name="Liu Z."/>
            <person name="Overmann J."/>
            <person name="Frigaard N.-U."/>
            <person name="Bryant D.A."/>
            <person name="Woyke T.J."/>
        </authorList>
    </citation>
    <scope>NUCLEOTIDE SEQUENCE [LARGE SCALE GENOMIC DNA]</scope>
    <source>
        <strain evidence="11">970</strain>
    </source>
</reference>
<organism evidence="10 11">
    <name type="scientific">Thiorhodovibrio frisius</name>
    <dbReference type="NCBI Taxonomy" id="631362"/>
    <lineage>
        <taxon>Bacteria</taxon>
        <taxon>Pseudomonadati</taxon>
        <taxon>Pseudomonadota</taxon>
        <taxon>Gammaproteobacteria</taxon>
        <taxon>Chromatiales</taxon>
        <taxon>Chromatiaceae</taxon>
        <taxon>Thiorhodovibrio</taxon>
    </lineage>
</organism>
<accession>H8YYB9</accession>
<gene>
    <name evidence="10" type="ORF">Thi970DRAFT_01111</name>
</gene>
<sequence length="279" mass="30888">MERIKQALERARAERAAAQLADVPVLSTQKVIAQEQETKPAGPGVQVSYTETRSLSLDPEQLRAKRVLLNEVRSPIVDAYNVLRTRILQRLRANAWNAVAITSPRPGCGKTLTSINLAISLAREVNQTVLLVDLDLRRPSVIRYFTDADLPGVSDYLLEQRELAEILVNPGIERLVLLPGHSSFTNSSEMLSTPRMVRLVTELKTRYPDRIVLFDMPPLLAGDDVLAFSPYIDAIMLVVEAGGTTRDDLRRAWNLLGGKRILGVVLNKADGDSSGDGYY</sequence>
<dbReference type="Pfam" id="PF13614">
    <property type="entry name" value="AAA_31"/>
    <property type="match status" value="1"/>
</dbReference>
<keyword evidence="11" id="KW-1185">Reference proteome</keyword>
<evidence type="ECO:0000256" key="2">
    <source>
        <dbReference type="ARBA" id="ARBA00011903"/>
    </source>
</evidence>
<dbReference type="SUPFAM" id="SSF52540">
    <property type="entry name" value="P-loop containing nucleoside triphosphate hydrolases"/>
    <property type="match status" value="1"/>
</dbReference>
<dbReference type="PANTHER" id="PTHR32309:SF13">
    <property type="entry name" value="FERRIC ENTEROBACTIN TRANSPORT PROTEIN FEPE"/>
    <property type="match status" value="1"/>
</dbReference>
<evidence type="ECO:0000256" key="1">
    <source>
        <dbReference type="ARBA" id="ARBA00007316"/>
    </source>
</evidence>
<keyword evidence="7" id="KW-0829">Tyrosine-protein kinase</keyword>
<dbReference type="InterPro" id="IPR005702">
    <property type="entry name" value="Wzc-like_C"/>
</dbReference>
<keyword evidence="5" id="KW-0418">Kinase</keyword>
<dbReference type="RefSeq" id="WP_009147528.1">
    <property type="nucleotide sequence ID" value="NZ_CP121471.1"/>
</dbReference>
<dbReference type="OrthoDB" id="9775724at2"/>
<dbReference type="InterPro" id="IPR050445">
    <property type="entry name" value="Bact_polysacc_biosynth/exp"/>
</dbReference>
<comment type="similarity">
    <text evidence="1">Belongs to the CpsD/CapB family.</text>
</comment>
<keyword evidence="6" id="KW-0067">ATP-binding</keyword>
<name>H8YYB9_9GAMM</name>
<dbReference type="GO" id="GO:0005886">
    <property type="term" value="C:plasma membrane"/>
    <property type="evidence" value="ECO:0007669"/>
    <property type="project" value="TreeGrafter"/>
</dbReference>
<dbReference type="Proteomes" id="UP000002964">
    <property type="component" value="Unassembled WGS sequence"/>
</dbReference>
<keyword evidence="4" id="KW-0547">Nucleotide-binding</keyword>
<dbReference type="eggNOG" id="COG0489">
    <property type="taxonomic scope" value="Bacteria"/>
</dbReference>
<comment type="catalytic activity">
    <reaction evidence="8">
        <text>L-tyrosyl-[protein] + ATP = O-phospho-L-tyrosyl-[protein] + ADP + H(+)</text>
        <dbReference type="Rhea" id="RHEA:10596"/>
        <dbReference type="Rhea" id="RHEA-COMP:10136"/>
        <dbReference type="Rhea" id="RHEA-COMP:20101"/>
        <dbReference type="ChEBI" id="CHEBI:15378"/>
        <dbReference type="ChEBI" id="CHEBI:30616"/>
        <dbReference type="ChEBI" id="CHEBI:46858"/>
        <dbReference type="ChEBI" id="CHEBI:61978"/>
        <dbReference type="ChEBI" id="CHEBI:456216"/>
        <dbReference type="EC" id="2.7.10.2"/>
    </reaction>
</comment>
<dbReference type="InterPro" id="IPR027417">
    <property type="entry name" value="P-loop_NTPase"/>
</dbReference>
<evidence type="ECO:0000313" key="11">
    <source>
        <dbReference type="Proteomes" id="UP000002964"/>
    </source>
</evidence>
<evidence type="ECO:0000256" key="3">
    <source>
        <dbReference type="ARBA" id="ARBA00022679"/>
    </source>
</evidence>
<protein>
    <recommendedName>
        <fullName evidence="2">non-specific protein-tyrosine kinase</fullName>
        <ecNumber evidence="2">2.7.10.2</ecNumber>
    </recommendedName>
</protein>
<dbReference type="Gene3D" id="3.40.50.300">
    <property type="entry name" value="P-loop containing nucleotide triphosphate hydrolases"/>
    <property type="match status" value="1"/>
</dbReference>
<evidence type="ECO:0000313" key="10">
    <source>
        <dbReference type="EMBL" id="EIC23445.1"/>
    </source>
</evidence>
<reference evidence="10 11" key="2">
    <citation type="submission" date="2011-11" db="EMBL/GenBank/DDBJ databases">
        <authorList>
            <consortium name="US DOE Joint Genome Institute"/>
            <person name="Lucas S."/>
            <person name="Han J."/>
            <person name="Lapidus A."/>
            <person name="Cheng J.-F."/>
            <person name="Goodwin L."/>
            <person name="Pitluck S."/>
            <person name="Peters L."/>
            <person name="Ovchinnikova G."/>
            <person name="Zhang X."/>
            <person name="Detter J.C."/>
            <person name="Han C."/>
            <person name="Tapia R."/>
            <person name="Land M."/>
            <person name="Hauser L."/>
            <person name="Kyrpides N."/>
            <person name="Ivanova N."/>
            <person name="Pagani I."/>
            <person name="Vogl K."/>
            <person name="Liu Z."/>
            <person name="Overmann J."/>
            <person name="Frigaard N.-U."/>
            <person name="Bryant D."/>
            <person name="Woyke T."/>
        </authorList>
    </citation>
    <scope>NUCLEOTIDE SEQUENCE [LARGE SCALE GENOMIC DNA]</scope>
    <source>
        <strain evidence="10 11">970</strain>
    </source>
</reference>
<evidence type="ECO:0000256" key="5">
    <source>
        <dbReference type="ARBA" id="ARBA00022777"/>
    </source>
</evidence>
<dbReference type="CDD" id="cd05387">
    <property type="entry name" value="BY-kinase"/>
    <property type="match status" value="1"/>
</dbReference>
<evidence type="ECO:0000256" key="7">
    <source>
        <dbReference type="ARBA" id="ARBA00023137"/>
    </source>
</evidence>
<dbReference type="HOGENOM" id="CLU_052027_1_2_6"/>
<feature type="domain" description="AAA" evidence="9">
    <location>
        <begin position="99"/>
        <end position="220"/>
    </location>
</feature>
<dbReference type="GO" id="GO:0004713">
    <property type="term" value="F:protein tyrosine kinase activity"/>
    <property type="evidence" value="ECO:0007669"/>
    <property type="project" value="TreeGrafter"/>
</dbReference>